<accession>A0A6A8G7X5</accession>
<name>A0A6A8G7X5_9EURY</name>
<comment type="caution">
    <text evidence="3">The sequence shown here is derived from an EMBL/GenBank/DDBJ whole genome shotgun (WGS) entry which is preliminary data.</text>
</comment>
<dbReference type="EMBL" id="WKJQ01000001">
    <property type="protein sequence ID" value="MRW97121.1"/>
    <property type="molecule type" value="Genomic_DNA"/>
</dbReference>
<dbReference type="OrthoDB" id="313155at2157"/>
<keyword evidence="4" id="KW-1185">Reference proteome</keyword>
<organism evidence="3 4">
    <name type="scientific">Haloferax marinum</name>
    <dbReference type="NCBI Taxonomy" id="2666143"/>
    <lineage>
        <taxon>Archaea</taxon>
        <taxon>Methanobacteriati</taxon>
        <taxon>Methanobacteriota</taxon>
        <taxon>Stenosarchaea group</taxon>
        <taxon>Halobacteria</taxon>
        <taxon>Halobacteriales</taxon>
        <taxon>Haloferacaceae</taxon>
        <taxon>Haloferax</taxon>
    </lineage>
</organism>
<proteinExistence type="predicted"/>
<feature type="transmembrane region" description="Helical" evidence="2">
    <location>
        <begin position="31"/>
        <end position="48"/>
    </location>
</feature>
<dbReference type="AlphaFoldDB" id="A0A6A8G7X5"/>
<evidence type="ECO:0000256" key="2">
    <source>
        <dbReference type="SAM" id="Phobius"/>
    </source>
</evidence>
<keyword evidence="2" id="KW-1133">Transmembrane helix</keyword>
<reference evidence="3 4" key="1">
    <citation type="submission" date="2019-11" db="EMBL/GenBank/DDBJ databases">
        <title>Whole genome sequence of Haloferax sp. MBLA0078.</title>
        <authorList>
            <person name="Seo M.-J."/>
            <person name="Cho E.-S."/>
        </authorList>
    </citation>
    <scope>NUCLEOTIDE SEQUENCE [LARGE SCALE GENOMIC DNA]</scope>
    <source>
        <strain evidence="3 4">MBLA0078</strain>
    </source>
</reference>
<evidence type="ECO:0000313" key="3">
    <source>
        <dbReference type="EMBL" id="MRW97121.1"/>
    </source>
</evidence>
<dbReference type="PANTHER" id="PTHR34351:SF1">
    <property type="entry name" value="SLR1927 PROTEIN"/>
    <property type="match status" value="1"/>
</dbReference>
<keyword evidence="2" id="KW-0472">Membrane</keyword>
<sequence length="352" mass="37121">MRLTGRGWVGVVVVLVGVANAVAFGPRALNAVVVPVAVALVVGAVQVWRVSPPRAVRDPPEDGFPDETHTVSVTIEADRPFPATVSDALADGLDGDSTVDAVVGDGSLSYDVTYRTRGPATIGPVTIVAHDLFGLFSRTFTAGGRTEVLVFPQIGSLSTTANRDLSSLSDHRTTTHRGEFDRLREYTAGDPLRDIHWKSSAKSGDLVVKSYTNRTNADAVSVSVGSVDGREDDVAEAAATLSCSLLDAGIPVHLTSPVGVTDAGPEERRRVLAHLSRLESGAVPDSDAEVVVRGDAGQTYVTLAGRETTFERLRAKSASKPDSPDDLADTTAQYVDENVLGRPTGRKRGVGR</sequence>
<protein>
    <submittedName>
        <fullName evidence="3">DUF58 domain-containing protein</fullName>
    </submittedName>
</protein>
<evidence type="ECO:0000256" key="1">
    <source>
        <dbReference type="SAM" id="MobiDB-lite"/>
    </source>
</evidence>
<dbReference type="PANTHER" id="PTHR34351">
    <property type="entry name" value="SLR1927 PROTEIN-RELATED"/>
    <property type="match status" value="1"/>
</dbReference>
<feature type="transmembrane region" description="Helical" evidence="2">
    <location>
        <begin position="7"/>
        <end position="25"/>
    </location>
</feature>
<keyword evidence="2" id="KW-0812">Transmembrane</keyword>
<evidence type="ECO:0000313" key="4">
    <source>
        <dbReference type="Proteomes" id="UP000443423"/>
    </source>
</evidence>
<dbReference type="RefSeq" id="WP_151112152.1">
    <property type="nucleotide sequence ID" value="NZ_WKJQ01000001.1"/>
</dbReference>
<gene>
    <name evidence="3" type="ORF">GJR99_11130</name>
</gene>
<dbReference type="Proteomes" id="UP000443423">
    <property type="component" value="Unassembled WGS sequence"/>
</dbReference>
<feature type="region of interest" description="Disordered" evidence="1">
    <location>
        <begin position="314"/>
        <end position="352"/>
    </location>
</feature>